<comment type="caution">
    <text evidence="7">The sequence shown here is derived from an EMBL/GenBank/DDBJ whole genome shotgun (WGS) entry which is preliminary data.</text>
</comment>
<evidence type="ECO:0000259" key="6">
    <source>
        <dbReference type="Pfam" id="PF05154"/>
    </source>
</evidence>
<name>A0ABQ0QHD7_9PROT</name>
<reference evidence="7" key="1">
    <citation type="submission" date="2013-04" db="EMBL/GenBank/DDBJ databases">
        <title>The genome sequencing project of 58 acetic acid bacteria.</title>
        <authorList>
            <person name="Okamoto-Kainuma A."/>
            <person name="Ishikawa M."/>
            <person name="Umino S."/>
            <person name="Koizumi Y."/>
            <person name="Shiwa Y."/>
            <person name="Yoshikawa H."/>
            <person name="Matsutani M."/>
            <person name="Matsushita K."/>
        </authorList>
    </citation>
    <scope>NUCLEOTIDE SEQUENCE</scope>
    <source>
        <strain evidence="7">NBRC 106556</strain>
    </source>
</reference>
<dbReference type="RefSeq" id="WP_068168891.1">
    <property type="nucleotide sequence ID" value="NZ_BAQB01000005.1"/>
</dbReference>
<evidence type="ECO:0000313" key="7">
    <source>
        <dbReference type="EMBL" id="GBR44907.1"/>
    </source>
</evidence>
<feature type="transmembrane region" description="Helical" evidence="5">
    <location>
        <begin position="102"/>
        <end position="135"/>
    </location>
</feature>
<evidence type="ECO:0000256" key="2">
    <source>
        <dbReference type="ARBA" id="ARBA00022692"/>
    </source>
</evidence>
<protein>
    <recommendedName>
        <fullName evidence="6">TM2 domain-containing protein</fullName>
    </recommendedName>
</protein>
<evidence type="ECO:0000256" key="1">
    <source>
        <dbReference type="ARBA" id="ARBA00004141"/>
    </source>
</evidence>
<dbReference type="Proteomes" id="UP001062443">
    <property type="component" value="Unassembled WGS sequence"/>
</dbReference>
<gene>
    <name evidence="7" type="ORF">AA106556_0585</name>
</gene>
<evidence type="ECO:0000256" key="5">
    <source>
        <dbReference type="SAM" id="Phobius"/>
    </source>
</evidence>
<sequence>MQGKVLDYNLMTAEGLISGEDGERYSFKGSDIRSQVQHISAGAVVDFKKNDDRAEEIFFVKTSTDLFAGQVGEKSKMVAALLAFFLGWLGIHKFYLGYNTAGIIMLLCAVPGALLFGIPTAVIALIAFIEFIIYLTKSDEDFYQTYEVNKREWF</sequence>
<evidence type="ECO:0000256" key="3">
    <source>
        <dbReference type="ARBA" id="ARBA00022989"/>
    </source>
</evidence>
<dbReference type="Pfam" id="PF05154">
    <property type="entry name" value="TM2"/>
    <property type="match status" value="1"/>
</dbReference>
<feature type="transmembrane region" description="Helical" evidence="5">
    <location>
        <begin position="77"/>
        <end position="96"/>
    </location>
</feature>
<dbReference type="InterPro" id="IPR007829">
    <property type="entry name" value="TM2"/>
</dbReference>
<organism evidence="7 8">
    <name type="scientific">Neokomagataea tanensis NBRC 106556</name>
    <dbReference type="NCBI Taxonomy" id="1223519"/>
    <lineage>
        <taxon>Bacteria</taxon>
        <taxon>Pseudomonadati</taxon>
        <taxon>Pseudomonadota</taxon>
        <taxon>Alphaproteobacteria</taxon>
        <taxon>Acetobacterales</taxon>
        <taxon>Acetobacteraceae</taxon>
        <taxon>Neokomagataea</taxon>
    </lineage>
</organism>
<feature type="domain" description="TM2" evidence="6">
    <location>
        <begin position="73"/>
        <end position="118"/>
    </location>
</feature>
<accession>A0ABQ0QHD7</accession>
<keyword evidence="4 5" id="KW-0472">Membrane</keyword>
<proteinExistence type="predicted"/>
<keyword evidence="8" id="KW-1185">Reference proteome</keyword>
<dbReference type="EMBL" id="BAQB01000005">
    <property type="protein sequence ID" value="GBR44907.1"/>
    <property type="molecule type" value="Genomic_DNA"/>
</dbReference>
<evidence type="ECO:0000313" key="8">
    <source>
        <dbReference type="Proteomes" id="UP001062443"/>
    </source>
</evidence>
<keyword evidence="2 5" id="KW-0812">Transmembrane</keyword>
<evidence type="ECO:0000256" key="4">
    <source>
        <dbReference type="ARBA" id="ARBA00023136"/>
    </source>
</evidence>
<keyword evidence="3 5" id="KW-1133">Transmembrane helix</keyword>
<comment type="subcellular location">
    <subcellularLocation>
        <location evidence="1">Membrane</location>
        <topology evidence="1">Multi-pass membrane protein</topology>
    </subcellularLocation>
</comment>